<dbReference type="GO" id="GO:0016787">
    <property type="term" value="F:hydrolase activity"/>
    <property type="evidence" value="ECO:0007669"/>
    <property type="project" value="UniProtKB-KW"/>
</dbReference>
<dbReference type="Pfam" id="PF02129">
    <property type="entry name" value="Peptidase_S15"/>
    <property type="match status" value="1"/>
</dbReference>
<keyword evidence="2" id="KW-0378">Hydrolase</keyword>
<dbReference type="NCBIfam" id="TIGR00976">
    <property type="entry name" value="CocE_NonD"/>
    <property type="match status" value="1"/>
</dbReference>
<dbReference type="InterPro" id="IPR005674">
    <property type="entry name" value="CocE/Ser_esterase"/>
</dbReference>
<feature type="domain" description="Xaa-Pro dipeptidyl-peptidase-like" evidence="1">
    <location>
        <begin position="2"/>
        <end position="78"/>
    </location>
</feature>
<evidence type="ECO:0000259" key="1">
    <source>
        <dbReference type="Pfam" id="PF02129"/>
    </source>
</evidence>
<proteinExistence type="predicted"/>
<dbReference type="Gene3D" id="3.40.50.1820">
    <property type="entry name" value="alpha/beta hydrolase"/>
    <property type="match status" value="1"/>
</dbReference>
<protein>
    <submittedName>
        <fullName evidence="2">Putative hydrolase, CocE/NonD family</fullName>
    </submittedName>
</protein>
<gene>
    <name evidence="2" type="ORF">SAMN04489735_100699</name>
</gene>
<evidence type="ECO:0000313" key="3">
    <source>
        <dbReference type="Proteomes" id="UP000198956"/>
    </source>
</evidence>
<dbReference type="Proteomes" id="UP000198956">
    <property type="component" value="Unassembled WGS sequence"/>
</dbReference>
<sequence>MLYANIYRPNQQGKFPVLLTRLPYGKDLPFYSHRYLDTNRLVSNGYVVIIQDVRGRYHSEGEFHPFTYEAEDGYDTVE</sequence>
<dbReference type="InterPro" id="IPR029058">
    <property type="entry name" value="AB_hydrolase_fold"/>
</dbReference>
<dbReference type="SUPFAM" id="SSF53474">
    <property type="entry name" value="alpha/beta-Hydrolases"/>
    <property type="match status" value="1"/>
</dbReference>
<dbReference type="EMBL" id="FNDE01000006">
    <property type="protein sequence ID" value="SDG94814.1"/>
    <property type="molecule type" value="Genomic_DNA"/>
</dbReference>
<dbReference type="AlphaFoldDB" id="A0A1G7YEQ0"/>
<reference evidence="2 3" key="1">
    <citation type="submission" date="2016-10" db="EMBL/GenBank/DDBJ databases">
        <authorList>
            <person name="de Groot N.N."/>
        </authorList>
    </citation>
    <scope>NUCLEOTIDE SEQUENCE [LARGE SCALE GENOMIC DNA]</scope>
    <source>
        <strain evidence="2 3">L 420-91</strain>
    </source>
</reference>
<name>A0A1G7YEQ0_ANETH</name>
<evidence type="ECO:0000313" key="2">
    <source>
        <dbReference type="EMBL" id="SDG94814.1"/>
    </source>
</evidence>
<accession>A0A1G7YEQ0</accession>
<organism evidence="2 3">
    <name type="scientific">Aneurinibacillus thermoaerophilus</name>
    <dbReference type="NCBI Taxonomy" id="143495"/>
    <lineage>
        <taxon>Bacteria</taxon>
        <taxon>Bacillati</taxon>
        <taxon>Bacillota</taxon>
        <taxon>Bacilli</taxon>
        <taxon>Bacillales</taxon>
        <taxon>Paenibacillaceae</taxon>
        <taxon>Aneurinibacillus group</taxon>
        <taxon>Aneurinibacillus</taxon>
    </lineage>
</organism>
<dbReference type="InterPro" id="IPR000383">
    <property type="entry name" value="Xaa-Pro-like_dom"/>
</dbReference>